<comment type="caution">
    <text evidence="1">The sequence shown here is derived from an EMBL/GenBank/DDBJ whole genome shotgun (WGS) entry which is preliminary data.</text>
</comment>
<organism evidence="1 2">
    <name type="scientific">Acer negundo</name>
    <name type="common">Box elder</name>
    <dbReference type="NCBI Taxonomy" id="4023"/>
    <lineage>
        <taxon>Eukaryota</taxon>
        <taxon>Viridiplantae</taxon>
        <taxon>Streptophyta</taxon>
        <taxon>Embryophyta</taxon>
        <taxon>Tracheophyta</taxon>
        <taxon>Spermatophyta</taxon>
        <taxon>Magnoliopsida</taxon>
        <taxon>eudicotyledons</taxon>
        <taxon>Gunneridae</taxon>
        <taxon>Pentapetalae</taxon>
        <taxon>rosids</taxon>
        <taxon>malvids</taxon>
        <taxon>Sapindales</taxon>
        <taxon>Sapindaceae</taxon>
        <taxon>Hippocastanoideae</taxon>
        <taxon>Acereae</taxon>
        <taxon>Acer</taxon>
    </lineage>
</organism>
<protein>
    <submittedName>
        <fullName evidence="1">Uncharacterized protein</fullName>
    </submittedName>
</protein>
<gene>
    <name evidence="1" type="ORF">LWI28_017709</name>
</gene>
<dbReference type="Proteomes" id="UP001064489">
    <property type="component" value="Chromosome 3"/>
</dbReference>
<keyword evidence="2" id="KW-1185">Reference proteome</keyword>
<name>A0AAD5NW11_ACENE</name>
<evidence type="ECO:0000313" key="2">
    <source>
        <dbReference type="Proteomes" id="UP001064489"/>
    </source>
</evidence>
<proteinExistence type="predicted"/>
<accession>A0AAD5NW11</accession>
<dbReference type="EMBL" id="JAJSOW010000100">
    <property type="protein sequence ID" value="KAI9186481.1"/>
    <property type="molecule type" value="Genomic_DNA"/>
</dbReference>
<dbReference type="AlphaFoldDB" id="A0AAD5NW11"/>
<sequence length="69" mass="7686">MSHLPGKQPPPWRTRAQHKYQEEVSNLGYELGCDMAITADAEILGDPDWCSRLSIQNGKNNGQFLTVNG</sequence>
<reference evidence="1" key="1">
    <citation type="journal article" date="2022" name="Plant J.">
        <title>Strategies of tolerance reflected in two North American maple genomes.</title>
        <authorList>
            <person name="McEvoy S.L."/>
            <person name="Sezen U.U."/>
            <person name="Trouern-Trend A."/>
            <person name="McMahon S.M."/>
            <person name="Schaberg P.G."/>
            <person name="Yang J."/>
            <person name="Wegrzyn J.L."/>
            <person name="Swenson N.G."/>
        </authorList>
    </citation>
    <scope>NUCLEOTIDE SEQUENCE</scope>
    <source>
        <strain evidence="1">91603</strain>
    </source>
</reference>
<reference evidence="1" key="2">
    <citation type="submission" date="2023-02" db="EMBL/GenBank/DDBJ databases">
        <authorList>
            <person name="Swenson N.G."/>
            <person name="Wegrzyn J.L."/>
            <person name="Mcevoy S.L."/>
        </authorList>
    </citation>
    <scope>NUCLEOTIDE SEQUENCE</scope>
    <source>
        <strain evidence="1">91603</strain>
        <tissue evidence="1">Leaf</tissue>
    </source>
</reference>
<evidence type="ECO:0000313" key="1">
    <source>
        <dbReference type="EMBL" id="KAI9186481.1"/>
    </source>
</evidence>